<dbReference type="Proteomes" id="UP000294850">
    <property type="component" value="Unassembled WGS sequence"/>
</dbReference>
<keyword evidence="3" id="KW-1185">Reference proteome</keyword>
<dbReference type="AlphaFoldDB" id="A0A4R5DIZ6"/>
<dbReference type="RefSeq" id="WP_131961615.1">
    <property type="nucleotide sequence ID" value="NZ_SMFL01000015.1"/>
</dbReference>
<feature type="signal peptide" evidence="1">
    <location>
        <begin position="1"/>
        <end position="27"/>
    </location>
</feature>
<gene>
    <name evidence="2" type="ORF">E0F88_27815</name>
</gene>
<dbReference type="InterPro" id="IPR025366">
    <property type="entry name" value="DUF4270"/>
</dbReference>
<feature type="chain" id="PRO_5020927387" evidence="1">
    <location>
        <begin position="28"/>
        <end position="468"/>
    </location>
</feature>
<protein>
    <submittedName>
        <fullName evidence="2">DUF4270 family protein</fullName>
    </submittedName>
</protein>
<evidence type="ECO:0000313" key="2">
    <source>
        <dbReference type="EMBL" id="TDE10493.1"/>
    </source>
</evidence>
<comment type="caution">
    <text evidence="2">The sequence shown here is derived from an EMBL/GenBank/DDBJ whole genome shotgun (WGS) entry which is preliminary data.</text>
</comment>
<dbReference type="OrthoDB" id="1092930at2"/>
<proteinExistence type="predicted"/>
<dbReference type="PROSITE" id="PS51257">
    <property type="entry name" value="PROKAR_LIPOPROTEIN"/>
    <property type="match status" value="1"/>
</dbReference>
<keyword evidence="1" id="KW-0732">Signal</keyword>
<evidence type="ECO:0000313" key="3">
    <source>
        <dbReference type="Proteomes" id="UP000294850"/>
    </source>
</evidence>
<dbReference type="EMBL" id="SMFL01000015">
    <property type="protein sequence ID" value="TDE10493.1"/>
    <property type="molecule type" value="Genomic_DNA"/>
</dbReference>
<organism evidence="2 3">
    <name type="scientific">Dyadobacter psychrotolerans</name>
    <dbReference type="NCBI Taxonomy" id="2541721"/>
    <lineage>
        <taxon>Bacteria</taxon>
        <taxon>Pseudomonadati</taxon>
        <taxon>Bacteroidota</taxon>
        <taxon>Cytophagia</taxon>
        <taxon>Cytophagales</taxon>
        <taxon>Spirosomataceae</taxon>
        <taxon>Dyadobacter</taxon>
    </lineage>
</organism>
<name>A0A4R5DIZ6_9BACT</name>
<accession>A0A4R5DIZ6</accession>
<dbReference type="Pfam" id="PF14092">
    <property type="entry name" value="DUF4270"/>
    <property type="match status" value="1"/>
</dbReference>
<sequence length="468" mass="51792">MKFISSCFKTFSAVVPKFLVVTGLSLAFAGCQWGDQIEAIEQPNPDDFTALYSDTTSISISTVAPDSVMTGSSSRLFFGRYKDPYLGKMHAASFFQPSLGESSIALADKAVYDSLILSLRYDGYYYGDTMKVMNMSVHALTEDITLKNAYYNSNTTPYEAQPIGKISFYPTPRPNVNNARRDLKIKLSNTLGQKIFDMAKANLITNNTEFINVLKGIVVLPGASDNGSVVGFKTIDANTSIQLHYHTPDIEGVTKDSTVLQLAALYNQLGGDRSQTALAKLPHTIRVALPSAQTQNMSFIQAGPGIMTRVDLPTVRQLKYNNYSFANRAYIYIEPLKLSAEYPFVAPQTLYVYLCDKNNEYIRSAGYPVELSTLSGAPVTATLTNDLVNNKSFYRIDVSQYVSDILRSDSEEIYGLLLRTSAISTTDPSFPDLNTEFSKGFNRLIIGNQANQNGKLKLELYYTTVKIN</sequence>
<reference evidence="2 3" key="1">
    <citation type="submission" date="2019-03" db="EMBL/GenBank/DDBJ databases">
        <title>Dyadobacter AR-3-6 sp. nov., isolated from arctic soil.</title>
        <authorList>
            <person name="Chaudhary D.K."/>
        </authorList>
    </citation>
    <scope>NUCLEOTIDE SEQUENCE [LARGE SCALE GENOMIC DNA]</scope>
    <source>
        <strain evidence="2 3">AR-3-6</strain>
    </source>
</reference>
<evidence type="ECO:0000256" key="1">
    <source>
        <dbReference type="SAM" id="SignalP"/>
    </source>
</evidence>